<dbReference type="Proteomes" id="UP000470404">
    <property type="component" value="Unassembled WGS sequence"/>
</dbReference>
<dbReference type="AlphaFoldDB" id="A0A1I5FG15"/>
<dbReference type="OrthoDB" id="3534994at2"/>
<evidence type="ECO:0000259" key="4">
    <source>
        <dbReference type="PROSITE" id="PS50110"/>
    </source>
</evidence>
<evidence type="ECO:0000259" key="3">
    <source>
        <dbReference type="PROSITE" id="PS50043"/>
    </source>
</evidence>
<dbReference type="PROSITE" id="PS50110">
    <property type="entry name" value="RESPONSE_REGULATORY"/>
    <property type="match status" value="1"/>
</dbReference>
<feature type="domain" description="Response regulatory" evidence="4">
    <location>
        <begin position="23"/>
        <end position="139"/>
    </location>
</feature>
<dbReference type="InterPro" id="IPR001789">
    <property type="entry name" value="Sig_transdc_resp-reg_receiver"/>
</dbReference>
<dbReference type="GO" id="GO:0003677">
    <property type="term" value="F:DNA binding"/>
    <property type="evidence" value="ECO:0007669"/>
    <property type="project" value="UniProtKB-KW"/>
</dbReference>
<evidence type="ECO:0000256" key="1">
    <source>
        <dbReference type="ARBA" id="ARBA00023125"/>
    </source>
</evidence>
<dbReference type="PROSITE" id="PS50043">
    <property type="entry name" value="HTH_LUXR_2"/>
    <property type="match status" value="1"/>
</dbReference>
<dbReference type="Proteomes" id="UP000199137">
    <property type="component" value="Unassembled WGS sequence"/>
</dbReference>
<dbReference type="GO" id="GO:0000160">
    <property type="term" value="P:phosphorelay signal transduction system"/>
    <property type="evidence" value="ECO:0007669"/>
    <property type="project" value="InterPro"/>
</dbReference>
<dbReference type="SUPFAM" id="SSF46894">
    <property type="entry name" value="C-terminal effector domain of the bipartite response regulators"/>
    <property type="match status" value="1"/>
</dbReference>
<accession>A0A1I5FG15</accession>
<dbReference type="InterPro" id="IPR039420">
    <property type="entry name" value="WalR-like"/>
</dbReference>
<proteinExistence type="predicted"/>
<dbReference type="InterPro" id="IPR016032">
    <property type="entry name" value="Sig_transdc_resp-reg_C-effctor"/>
</dbReference>
<keyword evidence="2" id="KW-0597">Phosphoprotein</keyword>
<feature type="domain" description="HTH luxR-type" evidence="3">
    <location>
        <begin position="173"/>
        <end position="238"/>
    </location>
</feature>
<evidence type="ECO:0000313" key="6">
    <source>
        <dbReference type="EMBL" id="SFO22526.1"/>
    </source>
</evidence>
<evidence type="ECO:0000313" key="7">
    <source>
        <dbReference type="Proteomes" id="UP000199137"/>
    </source>
</evidence>
<dbReference type="STRING" id="112413.SAMN05421854_1011100"/>
<dbReference type="Gene3D" id="1.10.10.10">
    <property type="entry name" value="Winged helix-like DNA-binding domain superfamily/Winged helix DNA-binding domain"/>
    <property type="match status" value="1"/>
</dbReference>
<dbReference type="InterPro" id="IPR000792">
    <property type="entry name" value="Tscrpt_reg_LuxR_C"/>
</dbReference>
<dbReference type="Gene3D" id="3.40.50.2300">
    <property type="match status" value="1"/>
</dbReference>
<dbReference type="RefSeq" id="WP_067577611.1">
    <property type="nucleotide sequence ID" value="NZ_FOWC01000001.1"/>
</dbReference>
<keyword evidence="8" id="KW-1185">Reference proteome</keyword>
<dbReference type="PROSITE" id="PS00622">
    <property type="entry name" value="HTH_LUXR_1"/>
    <property type="match status" value="1"/>
</dbReference>
<dbReference type="PRINTS" id="PR00038">
    <property type="entry name" value="HTHLUXR"/>
</dbReference>
<dbReference type="PANTHER" id="PTHR43214:SF43">
    <property type="entry name" value="TWO-COMPONENT RESPONSE REGULATOR"/>
    <property type="match status" value="1"/>
</dbReference>
<dbReference type="GO" id="GO:0006355">
    <property type="term" value="P:regulation of DNA-templated transcription"/>
    <property type="evidence" value="ECO:0007669"/>
    <property type="project" value="InterPro"/>
</dbReference>
<reference evidence="6 7" key="1">
    <citation type="submission" date="2016-10" db="EMBL/GenBank/DDBJ databases">
        <authorList>
            <person name="de Groot N.N."/>
        </authorList>
    </citation>
    <scope>NUCLEOTIDE SEQUENCE [LARGE SCALE GENOMIC DNA]</scope>
    <source>
        <strain evidence="6 7">DSM 44637</strain>
    </source>
</reference>
<dbReference type="SUPFAM" id="SSF52172">
    <property type="entry name" value="CheY-like"/>
    <property type="match status" value="1"/>
</dbReference>
<organism evidence="6 7">
    <name type="scientific">Amycolatopsis rubida</name>
    <dbReference type="NCBI Taxonomy" id="112413"/>
    <lineage>
        <taxon>Bacteria</taxon>
        <taxon>Bacillati</taxon>
        <taxon>Actinomycetota</taxon>
        <taxon>Actinomycetes</taxon>
        <taxon>Pseudonocardiales</taxon>
        <taxon>Pseudonocardiaceae</taxon>
        <taxon>Amycolatopsis</taxon>
    </lineage>
</organism>
<feature type="modified residue" description="4-aspartylphosphate" evidence="2">
    <location>
        <position position="74"/>
    </location>
</feature>
<name>A0A1I5FG15_9PSEU</name>
<keyword evidence="1" id="KW-0238">DNA-binding</keyword>
<evidence type="ECO:0000313" key="5">
    <source>
        <dbReference type="EMBL" id="NEC56876.1"/>
    </source>
</evidence>
<sequence length="262" mass="28282">MRGIEPHRTPMSAGQPAGGRSLGVAVVDPIPIFREGIAAMVHRTLGLHWSGQAASHHAAMQLCEQVRPDVVILDSALDPNCHLAKLLNAGDPALVLVTLVRDTNRTQQYLAAAIGAGAHAIVPRAVDSRRLAEAVRRAHHDRRYIDPALSALTARPKREPSPRAAPADGHLVQPKSAMPLSRREYQVLQLVAEGLENSGIAKLLFLSVETVRTHVKSILRKLSARDRTHAVTIAFRSGILVPQLDDSAVPPAVQEVVARSTR</sequence>
<dbReference type="InterPro" id="IPR011006">
    <property type="entry name" value="CheY-like_superfamily"/>
</dbReference>
<dbReference type="EMBL" id="JAAGNC010000081">
    <property type="protein sequence ID" value="NEC56876.1"/>
    <property type="molecule type" value="Genomic_DNA"/>
</dbReference>
<dbReference type="Pfam" id="PF00196">
    <property type="entry name" value="GerE"/>
    <property type="match status" value="1"/>
</dbReference>
<dbReference type="PANTHER" id="PTHR43214">
    <property type="entry name" value="TWO-COMPONENT RESPONSE REGULATOR"/>
    <property type="match status" value="1"/>
</dbReference>
<dbReference type="SMART" id="SM00421">
    <property type="entry name" value="HTH_LUXR"/>
    <property type="match status" value="1"/>
</dbReference>
<gene>
    <name evidence="5" type="ORF">G3I59_15100</name>
    <name evidence="6" type="ORF">SAMN05421854_1011100</name>
</gene>
<dbReference type="CDD" id="cd06170">
    <property type="entry name" value="LuxR_C_like"/>
    <property type="match status" value="1"/>
</dbReference>
<dbReference type="EMBL" id="FOWC01000001">
    <property type="protein sequence ID" value="SFO22526.1"/>
    <property type="molecule type" value="Genomic_DNA"/>
</dbReference>
<dbReference type="InterPro" id="IPR036388">
    <property type="entry name" value="WH-like_DNA-bd_sf"/>
</dbReference>
<evidence type="ECO:0000313" key="8">
    <source>
        <dbReference type="Proteomes" id="UP000470404"/>
    </source>
</evidence>
<evidence type="ECO:0000256" key="2">
    <source>
        <dbReference type="PROSITE-ProRule" id="PRU00169"/>
    </source>
</evidence>
<reference evidence="5 8" key="2">
    <citation type="submission" date="2020-01" db="EMBL/GenBank/DDBJ databases">
        <title>Insect and environment-associated Actinomycetes.</title>
        <authorList>
            <person name="Currrie C."/>
            <person name="Chevrette M."/>
            <person name="Carlson C."/>
            <person name="Stubbendieck R."/>
            <person name="Wendt-Pienkowski E."/>
        </authorList>
    </citation>
    <scope>NUCLEOTIDE SEQUENCE [LARGE SCALE GENOMIC DNA]</scope>
    <source>
        <strain evidence="5 8">SID8386</strain>
    </source>
</reference>
<protein>
    <submittedName>
        <fullName evidence="5">Response regulator transcription factor</fullName>
    </submittedName>
    <submittedName>
        <fullName evidence="6">Two component transcriptional regulator, LuxR family</fullName>
    </submittedName>
</protein>